<feature type="domain" description="FAD-binding" evidence="5">
    <location>
        <begin position="9"/>
        <end position="343"/>
    </location>
</feature>
<dbReference type="Gene3D" id="3.50.50.60">
    <property type="entry name" value="FAD/NAD(P)-binding domain"/>
    <property type="match status" value="1"/>
</dbReference>
<evidence type="ECO:0000313" key="6">
    <source>
        <dbReference type="EMBL" id="KAK4202360.1"/>
    </source>
</evidence>
<dbReference type="InterPro" id="IPR002938">
    <property type="entry name" value="FAD-bd"/>
</dbReference>
<accession>A0AAN7AYX4</accession>
<keyword evidence="3" id="KW-0274">FAD</keyword>
<evidence type="ECO:0000256" key="2">
    <source>
        <dbReference type="ARBA" id="ARBA00022630"/>
    </source>
</evidence>
<keyword evidence="4" id="KW-0560">Oxidoreductase</keyword>
<protein>
    <submittedName>
        <fullName evidence="6">Salicylate hydroxylase</fullName>
    </submittedName>
</protein>
<dbReference type="PRINTS" id="PR00420">
    <property type="entry name" value="RNGMNOXGNASE"/>
</dbReference>
<dbReference type="SUPFAM" id="SSF51905">
    <property type="entry name" value="FAD/NAD(P)-binding domain"/>
    <property type="match status" value="1"/>
</dbReference>
<reference evidence="6" key="1">
    <citation type="journal article" date="2023" name="Mol. Phylogenet. Evol.">
        <title>Genome-scale phylogeny and comparative genomics of the fungal order Sordariales.</title>
        <authorList>
            <person name="Hensen N."/>
            <person name="Bonometti L."/>
            <person name="Westerberg I."/>
            <person name="Brannstrom I.O."/>
            <person name="Guillou S."/>
            <person name="Cros-Aarteil S."/>
            <person name="Calhoun S."/>
            <person name="Haridas S."/>
            <person name="Kuo A."/>
            <person name="Mondo S."/>
            <person name="Pangilinan J."/>
            <person name="Riley R."/>
            <person name="LaButti K."/>
            <person name="Andreopoulos B."/>
            <person name="Lipzen A."/>
            <person name="Chen C."/>
            <person name="Yan M."/>
            <person name="Daum C."/>
            <person name="Ng V."/>
            <person name="Clum A."/>
            <person name="Steindorff A."/>
            <person name="Ohm R.A."/>
            <person name="Martin F."/>
            <person name="Silar P."/>
            <person name="Natvig D.O."/>
            <person name="Lalanne C."/>
            <person name="Gautier V."/>
            <person name="Ament-Velasquez S.L."/>
            <person name="Kruys A."/>
            <person name="Hutchinson M.I."/>
            <person name="Powell A.J."/>
            <person name="Barry K."/>
            <person name="Miller A.N."/>
            <person name="Grigoriev I.V."/>
            <person name="Debuchy R."/>
            <person name="Gladieux P."/>
            <person name="Hiltunen Thoren M."/>
            <person name="Johannesson H."/>
        </authorList>
    </citation>
    <scope>NUCLEOTIDE SEQUENCE</scope>
    <source>
        <strain evidence="6">CBS 315.58</strain>
    </source>
</reference>
<dbReference type="Proteomes" id="UP001303160">
    <property type="component" value="Unassembled WGS sequence"/>
</dbReference>
<reference evidence="6" key="2">
    <citation type="submission" date="2023-05" db="EMBL/GenBank/DDBJ databases">
        <authorList>
            <consortium name="Lawrence Berkeley National Laboratory"/>
            <person name="Steindorff A."/>
            <person name="Hensen N."/>
            <person name="Bonometti L."/>
            <person name="Westerberg I."/>
            <person name="Brannstrom I.O."/>
            <person name="Guillou S."/>
            <person name="Cros-Aarteil S."/>
            <person name="Calhoun S."/>
            <person name="Haridas S."/>
            <person name="Kuo A."/>
            <person name="Mondo S."/>
            <person name="Pangilinan J."/>
            <person name="Riley R."/>
            <person name="Labutti K."/>
            <person name="Andreopoulos B."/>
            <person name="Lipzen A."/>
            <person name="Chen C."/>
            <person name="Yanf M."/>
            <person name="Daum C."/>
            <person name="Ng V."/>
            <person name="Clum A."/>
            <person name="Ohm R."/>
            <person name="Martin F."/>
            <person name="Silar P."/>
            <person name="Natvig D."/>
            <person name="Lalanne C."/>
            <person name="Gautier V."/>
            <person name="Ament-Velasquez S.L."/>
            <person name="Kruys A."/>
            <person name="Hutchinson M.I."/>
            <person name="Powell A.J."/>
            <person name="Barry K."/>
            <person name="Miller A.N."/>
            <person name="Grigoriev I.V."/>
            <person name="Debuchy R."/>
            <person name="Gladieux P."/>
            <person name="Thoren M.H."/>
            <person name="Johannesson H."/>
        </authorList>
    </citation>
    <scope>NUCLEOTIDE SEQUENCE</scope>
    <source>
        <strain evidence="6">CBS 315.58</strain>
    </source>
</reference>
<gene>
    <name evidence="6" type="ORF">QBC40DRAFT_305197</name>
</gene>
<dbReference type="EMBL" id="MU863898">
    <property type="protein sequence ID" value="KAK4202360.1"/>
    <property type="molecule type" value="Genomic_DNA"/>
</dbReference>
<dbReference type="Pfam" id="PF01494">
    <property type="entry name" value="FAD_binding_3"/>
    <property type="match status" value="1"/>
</dbReference>
<dbReference type="InterPro" id="IPR036188">
    <property type="entry name" value="FAD/NAD-bd_sf"/>
</dbReference>
<dbReference type="InterPro" id="IPR051104">
    <property type="entry name" value="FAD_monoxygenase"/>
</dbReference>
<dbReference type="GO" id="GO:0044550">
    <property type="term" value="P:secondary metabolite biosynthetic process"/>
    <property type="evidence" value="ECO:0007669"/>
    <property type="project" value="TreeGrafter"/>
</dbReference>
<keyword evidence="7" id="KW-1185">Reference proteome</keyword>
<name>A0AAN7AYX4_9PEZI</name>
<evidence type="ECO:0000259" key="5">
    <source>
        <dbReference type="Pfam" id="PF01494"/>
    </source>
</evidence>
<evidence type="ECO:0000256" key="1">
    <source>
        <dbReference type="ARBA" id="ARBA00007992"/>
    </source>
</evidence>
<organism evidence="6 7">
    <name type="scientific">Triangularia verruculosa</name>
    <dbReference type="NCBI Taxonomy" id="2587418"/>
    <lineage>
        <taxon>Eukaryota</taxon>
        <taxon>Fungi</taxon>
        <taxon>Dikarya</taxon>
        <taxon>Ascomycota</taxon>
        <taxon>Pezizomycotina</taxon>
        <taxon>Sordariomycetes</taxon>
        <taxon>Sordariomycetidae</taxon>
        <taxon>Sordariales</taxon>
        <taxon>Podosporaceae</taxon>
        <taxon>Triangularia</taxon>
    </lineage>
</organism>
<evidence type="ECO:0000313" key="7">
    <source>
        <dbReference type="Proteomes" id="UP001303160"/>
    </source>
</evidence>
<sequence length="448" mass="49238">MPSATTKDFHVAIVGAGIAGITLSLGLRDRNVPFTIYERAPEFRDIGAGIGFSPNAEKAMEHLSKDVLKAFKRVANPNGEDYFQWVDGHSPQGELMYKKFVGKDGFQGCKRSDILEAWASLLPAGSVEFGKELERIQETDDGVMVRFKDGSKVNATVVVGCDGIRSQVRHHVLGSTAKSPVKAAYPGYSQKFCYRSLVPMDKAIKAIGEYKASTRFMYNGPDSHIITYPVGNNSVLNVLVVISDSSKEWPKDLVAQGRHTCQGSKKEVIEALQGWNETARNIAELFPDEMEKWAIFDMAENPASTYVRGRVCIAGDAAHATGPHLGAGGGLGIEDAFFLATLVSQLGNNLKAGTALAKDEGRIVEAALKRYNDARFERTQWVVQATREAVDLFQWQDQRVGNDKTKFGEEISAKFEKIWNYDVVQENKKALAGFLRDTGADTKSLESI</sequence>
<comment type="caution">
    <text evidence="6">The sequence shown here is derived from an EMBL/GenBank/DDBJ whole genome shotgun (WGS) entry which is preliminary data.</text>
</comment>
<evidence type="ECO:0000256" key="4">
    <source>
        <dbReference type="ARBA" id="ARBA00023002"/>
    </source>
</evidence>
<evidence type="ECO:0000256" key="3">
    <source>
        <dbReference type="ARBA" id="ARBA00022827"/>
    </source>
</evidence>
<dbReference type="PANTHER" id="PTHR46720:SF3">
    <property type="entry name" value="FAD-BINDING DOMAIN-CONTAINING PROTEIN-RELATED"/>
    <property type="match status" value="1"/>
</dbReference>
<proteinExistence type="inferred from homology"/>
<dbReference type="SUPFAM" id="SSF54373">
    <property type="entry name" value="FAD-linked reductases, C-terminal domain"/>
    <property type="match status" value="1"/>
</dbReference>
<dbReference type="GO" id="GO:0016491">
    <property type="term" value="F:oxidoreductase activity"/>
    <property type="evidence" value="ECO:0007669"/>
    <property type="project" value="UniProtKB-KW"/>
</dbReference>
<dbReference type="AlphaFoldDB" id="A0AAN7AYX4"/>
<dbReference type="GO" id="GO:0071949">
    <property type="term" value="F:FAD binding"/>
    <property type="evidence" value="ECO:0007669"/>
    <property type="project" value="InterPro"/>
</dbReference>
<keyword evidence="2" id="KW-0285">Flavoprotein</keyword>
<dbReference type="PANTHER" id="PTHR46720">
    <property type="entry name" value="HYDROXYLASE, PUTATIVE (AFU_ORTHOLOGUE AFUA_3G01460)-RELATED"/>
    <property type="match status" value="1"/>
</dbReference>
<comment type="similarity">
    <text evidence="1">Belongs to the paxM FAD-dependent monooxygenase family.</text>
</comment>